<organism evidence="1 2">
    <name type="scientific">Streptococcus oralis</name>
    <dbReference type="NCBI Taxonomy" id="1303"/>
    <lineage>
        <taxon>Bacteria</taxon>
        <taxon>Bacillati</taxon>
        <taxon>Bacillota</taxon>
        <taxon>Bacilli</taxon>
        <taxon>Lactobacillales</taxon>
        <taxon>Streptococcaceae</taxon>
        <taxon>Streptococcus</taxon>
    </lineage>
</organism>
<name>A0A139PR65_STROR</name>
<gene>
    <name evidence="1" type="ORF">SORDD21_00283</name>
</gene>
<sequence length="256" mass="30379">MTNDYNKITLLYEIAFNKSSQIIYTNESVFFEAIRTLSDILDVVELDRNEIINLDMSFLNNLLLEDKNLYTLYKTISSSNPNKTYIEKLIVSIQQFKKPSGNVDSDLYNSVKDISDKDDLERRLNQLSSNQLILSLNNEKFSSVKHNQHIIQKKDLINFKNVYIESYFKETKKIGRFLERKFNNDIKRFDFKDSEEHSKFPHIHFVDSKPYYGVTLFLIDKNFPDCELYKHANPDKDFSLHHEILKYLDRKGFKTQ</sequence>
<comment type="caution">
    <text evidence="1">The sequence shown here is derived from an EMBL/GenBank/DDBJ whole genome shotgun (WGS) entry which is preliminary data.</text>
</comment>
<dbReference type="EMBL" id="LQZP01000073">
    <property type="protein sequence ID" value="KXT92807.1"/>
    <property type="molecule type" value="Genomic_DNA"/>
</dbReference>
<dbReference type="AlphaFoldDB" id="A0A139PR65"/>
<protein>
    <submittedName>
        <fullName evidence="1">Uncharacterized protein</fullName>
    </submittedName>
</protein>
<evidence type="ECO:0000313" key="2">
    <source>
        <dbReference type="Proteomes" id="UP000070053"/>
    </source>
</evidence>
<dbReference type="Proteomes" id="UP000070053">
    <property type="component" value="Unassembled WGS sequence"/>
</dbReference>
<accession>A0A139PR65</accession>
<reference evidence="1 2" key="1">
    <citation type="submission" date="2016-01" db="EMBL/GenBank/DDBJ databases">
        <title>Highly variable Streptococcus oralis are common among viridans streptococci isolated from primates.</title>
        <authorList>
            <person name="Denapaite D."/>
            <person name="Rieger M."/>
            <person name="Koendgen S."/>
            <person name="Brueckner R."/>
            <person name="Ochigava I."/>
            <person name="Kappeler P."/>
            <person name="Maetz-Rensing K."/>
            <person name="Leendertz F."/>
            <person name="Hakenbeck R."/>
        </authorList>
    </citation>
    <scope>NUCLEOTIDE SEQUENCE [LARGE SCALE GENOMIC DNA]</scope>
    <source>
        <strain evidence="1 2">DD21</strain>
    </source>
</reference>
<dbReference type="PATRIC" id="fig|1303.81.peg.349"/>
<proteinExistence type="predicted"/>
<evidence type="ECO:0000313" key="1">
    <source>
        <dbReference type="EMBL" id="KXT92807.1"/>
    </source>
</evidence>